<gene>
    <name evidence="2" type="ORF">KFL_012400020</name>
</gene>
<protein>
    <submittedName>
        <fullName evidence="2">Uncharacterized protein</fullName>
    </submittedName>
</protein>
<accession>A0A1Y1IVT3</accession>
<organism evidence="2 3">
    <name type="scientific">Klebsormidium nitens</name>
    <name type="common">Green alga</name>
    <name type="synonym">Ulothrix nitens</name>
    <dbReference type="NCBI Taxonomy" id="105231"/>
    <lineage>
        <taxon>Eukaryota</taxon>
        <taxon>Viridiplantae</taxon>
        <taxon>Streptophyta</taxon>
        <taxon>Klebsormidiophyceae</taxon>
        <taxon>Klebsormidiales</taxon>
        <taxon>Klebsormidiaceae</taxon>
        <taxon>Klebsormidium</taxon>
    </lineage>
</organism>
<evidence type="ECO:0000313" key="2">
    <source>
        <dbReference type="EMBL" id="GAQ92996.1"/>
    </source>
</evidence>
<proteinExistence type="predicted"/>
<dbReference type="EMBL" id="DF238189">
    <property type="protein sequence ID" value="GAQ92996.1"/>
    <property type="molecule type" value="Genomic_DNA"/>
</dbReference>
<evidence type="ECO:0000256" key="1">
    <source>
        <dbReference type="SAM" id="MobiDB-lite"/>
    </source>
</evidence>
<name>A0A1Y1IVT3_KLENI</name>
<dbReference type="Proteomes" id="UP000054558">
    <property type="component" value="Unassembled WGS sequence"/>
</dbReference>
<feature type="region of interest" description="Disordered" evidence="1">
    <location>
        <begin position="101"/>
        <end position="123"/>
    </location>
</feature>
<sequence length="123" mass="13500">MKVDKVQLGDLSSLSTAKLKQYHTLAYDVAGSGKKADYDAKDLSLNLRRDLDIFGYDHVCKSMQSAQADHPLAFSTRGKIPQEIKDPNRLTHLEHLAPVFQKPTGQPTFQAPSQSVSSVGSLC</sequence>
<evidence type="ECO:0000313" key="3">
    <source>
        <dbReference type="Proteomes" id="UP000054558"/>
    </source>
</evidence>
<dbReference type="AlphaFoldDB" id="A0A1Y1IVT3"/>
<reference evidence="2 3" key="1">
    <citation type="journal article" date="2014" name="Nat. Commun.">
        <title>Klebsormidium flaccidum genome reveals primary factors for plant terrestrial adaptation.</title>
        <authorList>
            <person name="Hori K."/>
            <person name="Maruyama F."/>
            <person name="Fujisawa T."/>
            <person name="Togashi T."/>
            <person name="Yamamoto N."/>
            <person name="Seo M."/>
            <person name="Sato S."/>
            <person name="Yamada T."/>
            <person name="Mori H."/>
            <person name="Tajima N."/>
            <person name="Moriyama T."/>
            <person name="Ikeuchi M."/>
            <person name="Watanabe M."/>
            <person name="Wada H."/>
            <person name="Kobayashi K."/>
            <person name="Saito M."/>
            <person name="Masuda T."/>
            <person name="Sasaki-Sekimoto Y."/>
            <person name="Mashiguchi K."/>
            <person name="Awai K."/>
            <person name="Shimojima M."/>
            <person name="Masuda S."/>
            <person name="Iwai M."/>
            <person name="Nobusawa T."/>
            <person name="Narise T."/>
            <person name="Kondo S."/>
            <person name="Saito H."/>
            <person name="Sato R."/>
            <person name="Murakawa M."/>
            <person name="Ihara Y."/>
            <person name="Oshima-Yamada Y."/>
            <person name="Ohtaka K."/>
            <person name="Satoh M."/>
            <person name="Sonobe K."/>
            <person name="Ishii M."/>
            <person name="Ohtani R."/>
            <person name="Kanamori-Sato M."/>
            <person name="Honoki R."/>
            <person name="Miyazaki D."/>
            <person name="Mochizuki H."/>
            <person name="Umetsu J."/>
            <person name="Higashi K."/>
            <person name="Shibata D."/>
            <person name="Kamiya Y."/>
            <person name="Sato N."/>
            <person name="Nakamura Y."/>
            <person name="Tabata S."/>
            <person name="Ida S."/>
            <person name="Kurokawa K."/>
            <person name="Ohta H."/>
        </authorList>
    </citation>
    <scope>NUCLEOTIDE SEQUENCE [LARGE SCALE GENOMIC DNA]</scope>
    <source>
        <strain evidence="2 3">NIES-2285</strain>
    </source>
</reference>
<feature type="compositionally biased region" description="Polar residues" evidence="1">
    <location>
        <begin position="103"/>
        <end position="123"/>
    </location>
</feature>
<keyword evidence="3" id="KW-1185">Reference proteome</keyword>